<reference evidence="1" key="1">
    <citation type="submission" date="2023-01" db="EMBL/GenBank/DDBJ databases">
        <title>Human gut microbiome strain richness.</title>
        <authorList>
            <person name="Chen-Liaw A."/>
        </authorList>
    </citation>
    <scope>NUCLEOTIDE SEQUENCE</scope>
    <source>
        <strain evidence="1">B1_m1001713B170214d0_201011</strain>
    </source>
</reference>
<accession>A0AAW6AYF0</accession>
<comment type="caution">
    <text evidence="1">The sequence shown here is derived from an EMBL/GenBank/DDBJ whole genome shotgun (WGS) entry which is preliminary data.</text>
</comment>
<protein>
    <submittedName>
        <fullName evidence="1">Uncharacterized protein</fullName>
    </submittedName>
</protein>
<gene>
    <name evidence="1" type="ORF">PM006_17850</name>
</gene>
<dbReference type="RefSeq" id="WP_272123604.1">
    <property type="nucleotide sequence ID" value="NZ_JAQLGH010000047.1"/>
</dbReference>
<evidence type="ECO:0000313" key="1">
    <source>
        <dbReference type="EMBL" id="MDB2002063.1"/>
    </source>
</evidence>
<dbReference type="EMBL" id="JAQLGM010000056">
    <property type="protein sequence ID" value="MDB2002063.1"/>
    <property type="molecule type" value="Genomic_DNA"/>
</dbReference>
<organism evidence="1 2">
    <name type="scientific">Clostridium symbiosum</name>
    <name type="common">Bacteroides symbiosus</name>
    <dbReference type="NCBI Taxonomy" id="1512"/>
    <lineage>
        <taxon>Bacteria</taxon>
        <taxon>Bacillati</taxon>
        <taxon>Bacillota</taxon>
        <taxon>Clostridia</taxon>
        <taxon>Lachnospirales</taxon>
        <taxon>Lachnospiraceae</taxon>
        <taxon>Otoolea</taxon>
    </lineage>
</organism>
<name>A0AAW6AYF0_CLOSY</name>
<evidence type="ECO:0000313" key="2">
    <source>
        <dbReference type="Proteomes" id="UP001300871"/>
    </source>
</evidence>
<sequence>MRSINFDDGFKSFCINGDENRVIRFNPGDLNMRVRVEEAQKRIRKWEGSLKAIELNPDGTLVVEDEEESAELRGFEDMLRRELNYVFNADVYDTIFSGQSPLCTVGKEKMFLFEAVLQSVTPIIEEEIEAFSSASQARVENYTKGYRK</sequence>
<dbReference type="AlphaFoldDB" id="A0AAW6AYF0"/>
<proteinExistence type="predicted"/>
<dbReference type="Proteomes" id="UP001300871">
    <property type="component" value="Unassembled WGS sequence"/>
</dbReference>